<protein>
    <submittedName>
        <fullName evidence="5">LuxR family quorum-sensing system transcriptional regulator CciR</fullName>
    </submittedName>
</protein>
<dbReference type="PRINTS" id="PR00038">
    <property type="entry name" value="HTHLUXR"/>
</dbReference>
<dbReference type="EMBL" id="JACHOR010000004">
    <property type="protein sequence ID" value="MBB5747091.1"/>
    <property type="molecule type" value="Genomic_DNA"/>
</dbReference>
<dbReference type="PROSITE" id="PS50043">
    <property type="entry name" value="HTH_LUXR_2"/>
    <property type="match status" value="1"/>
</dbReference>
<dbReference type="PANTHER" id="PTHR44688:SF16">
    <property type="entry name" value="DNA-BINDING TRANSCRIPTIONAL ACTIVATOR DEVR_DOSR"/>
    <property type="match status" value="1"/>
</dbReference>
<evidence type="ECO:0000256" key="3">
    <source>
        <dbReference type="ARBA" id="ARBA00023163"/>
    </source>
</evidence>
<dbReference type="InterPro" id="IPR000792">
    <property type="entry name" value="Tscrpt_reg_LuxR_C"/>
</dbReference>
<reference evidence="5 6" key="1">
    <citation type="submission" date="2020-08" db="EMBL/GenBank/DDBJ databases">
        <title>Genomic Encyclopedia of Type Strains, Phase IV (KMG-IV): sequencing the most valuable type-strain genomes for metagenomic binning, comparative biology and taxonomic classification.</title>
        <authorList>
            <person name="Goeker M."/>
        </authorList>
    </citation>
    <scope>NUCLEOTIDE SEQUENCE [LARGE SCALE GENOMIC DNA]</scope>
    <source>
        <strain evidence="5 6">DSM 4737</strain>
    </source>
</reference>
<dbReference type="PANTHER" id="PTHR44688">
    <property type="entry name" value="DNA-BINDING TRANSCRIPTIONAL ACTIVATOR DEVR_DOSR"/>
    <property type="match status" value="1"/>
</dbReference>
<dbReference type="InterPro" id="IPR036388">
    <property type="entry name" value="WH-like_DNA-bd_sf"/>
</dbReference>
<keyword evidence="6" id="KW-1185">Reference proteome</keyword>
<comment type="caution">
    <text evidence="5">The sequence shown here is derived from an EMBL/GenBank/DDBJ whole genome shotgun (WGS) entry which is preliminary data.</text>
</comment>
<dbReference type="Pfam" id="PF00196">
    <property type="entry name" value="GerE"/>
    <property type="match status" value="1"/>
</dbReference>
<keyword evidence="1" id="KW-0805">Transcription regulation</keyword>
<dbReference type="AlphaFoldDB" id="A0A7W9CK93"/>
<dbReference type="GO" id="GO:0006355">
    <property type="term" value="P:regulation of DNA-templated transcription"/>
    <property type="evidence" value="ECO:0007669"/>
    <property type="project" value="InterPro"/>
</dbReference>
<dbReference type="SUPFAM" id="SSF46894">
    <property type="entry name" value="C-terminal effector domain of the bipartite response regulators"/>
    <property type="match status" value="1"/>
</dbReference>
<accession>A0A7W9CK93</accession>
<feature type="domain" description="HTH luxR-type" evidence="4">
    <location>
        <begin position="16"/>
        <end position="81"/>
    </location>
</feature>
<gene>
    <name evidence="5" type="ORF">GGR13_002698</name>
</gene>
<name>A0A7W9CK93_9CAUL</name>
<evidence type="ECO:0000256" key="1">
    <source>
        <dbReference type="ARBA" id="ARBA00023015"/>
    </source>
</evidence>
<proteinExistence type="predicted"/>
<evidence type="ECO:0000256" key="2">
    <source>
        <dbReference type="ARBA" id="ARBA00023125"/>
    </source>
</evidence>
<dbReference type="CDD" id="cd06170">
    <property type="entry name" value="LuxR_C_like"/>
    <property type="match status" value="1"/>
</dbReference>
<dbReference type="GO" id="GO:0003677">
    <property type="term" value="F:DNA binding"/>
    <property type="evidence" value="ECO:0007669"/>
    <property type="project" value="UniProtKB-KW"/>
</dbReference>
<dbReference type="InterPro" id="IPR016032">
    <property type="entry name" value="Sig_transdc_resp-reg_C-effctor"/>
</dbReference>
<organism evidence="5 6">
    <name type="scientific">Brevundimonas variabilis</name>
    <dbReference type="NCBI Taxonomy" id="74312"/>
    <lineage>
        <taxon>Bacteria</taxon>
        <taxon>Pseudomonadati</taxon>
        <taxon>Pseudomonadota</taxon>
        <taxon>Alphaproteobacteria</taxon>
        <taxon>Caulobacterales</taxon>
        <taxon>Caulobacteraceae</taxon>
        <taxon>Brevundimonas</taxon>
    </lineage>
</organism>
<keyword evidence="3" id="KW-0804">Transcription</keyword>
<evidence type="ECO:0000259" key="4">
    <source>
        <dbReference type="PROSITE" id="PS50043"/>
    </source>
</evidence>
<evidence type="ECO:0000313" key="6">
    <source>
        <dbReference type="Proteomes" id="UP000545037"/>
    </source>
</evidence>
<dbReference type="SMART" id="SM00421">
    <property type="entry name" value="HTH_LUXR"/>
    <property type="match status" value="1"/>
</dbReference>
<sequence length="86" mass="9313">MVKASEIMTPDHQTDVGSQTFALSPRELECLLWVSRGKSSGDIGAILGLSPRTVDSYLEKVCAKLRVRTRIEAVALAVRAGTIEPD</sequence>
<evidence type="ECO:0000313" key="5">
    <source>
        <dbReference type="EMBL" id="MBB5747091.1"/>
    </source>
</evidence>
<dbReference type="RefSeq" id="WP_246347844.1">
    <property type="nucleotide sequence ID" value="NZ_JACHOR010000004.1"/>
</dbReference>
<dbReference type="Gene3D" id="1.10.10.10">
    <property type="entry name" value="Winged helix-like DNA-binding domain superfamily/Winged helix DNA-binding domain"/>
    <property type="match status" value="1"/>
</dbReference>
<keyword evidence="2" id="KW-0238">DNA-binding</keyword>
<dbReference type="Proteomes" id="UP000545037">
    <property type="component" value="Unassembled WGS sequence"/>
</dbReference>